<feature type="region of interest" description="Disordered" evidence="1">
    <location>
        <begin position="85"/>
        <end position="131"/>
    </location>
</feature>
<accession>A0A834MMA5</accession>
<sequence length="131" mass="14396">MYKINYAIKHCSATSSRLAHSLPGPLFGRQQEENTRSAATARFPVDRVHRRRHVTRLTPPPPSVIRSHNGRSVVINYKLAPSRTLGPRTTFRRRRAVRARPPPGLSDRLNFGPPRLTADIDTAAVGGGGAG</sequence>
<protein>
    <submittedName>
        <fullName evidence="2">Uncharacterized protein</fullName>
    </submittedName>
</protein>
<dbReference type="AlphaFoldDB" id="A0A834MMA5"/>
<keyword evidence="3" id="KW-1185">Reference proteome</keyword>
<reference evidence="2" key="1">
    <citation type="submission" date="2020-08" db="EMBL/GenBank/DDBJ databases">
        <title>Genome sequencing and assembly of the red palm weevil Rhynchophorus ferrugineus.</title>
        <authorList>
            <person name="Dias G.B."/>
            <person name="Bergman C.M."/>
            <person name="Manee M."/>
        </authorList>
    </citation>
    <scope>NUCLEOTIDE SEQUENCE</scope>
    <source>
        <strain evidence="2">AA-2017</strain>
        <tissue evidence="2">Whole larva</tissue>
    </source>
</reference>
<dbReference type="EMBL" id="JAACXV010000052">
    <property type="protein sequence ID" value="KAF7285555.1"/>
    <property type="molecule type" value="Genomic_DNA"/>
</dbReference>
<evidence type="ECO:0000256" key="1">
    <source>
        <dbReference type="SAM" id="MobiDB-lite"/>
    </source>
</evidence>
<gene>
    <name evidence="2" type="ORF">GWI33_010551</name>
</gene>
<name>A0A834MMA5_RHYFE</name>
<proteinExistence type="predicted"/>
<organism evidence="2 3">
    <name type="scientific">Rhynchophorus ferrugineus</name>
    <name type="common">Red palm weevil</name>
    <name type="synonym">Curculio ferrugineus</name>
    <dbReference type="NCBI Taxonomy" id="354439"/>
    <lineage>
        <taxon>Eukaryota</taxon>
        <taxon>Metazoa</taxon>
        <taxon>Ecdysozoa</taxon>
        <taxon>Arthropoda</taxon>
        <taxon>Hexapoda</taxon>
        <taxon>Insecta</taxon>
        <taxon>Pterygota</taxon>
        <taxon>Neoptera</taxon>
        <taxon>Endopterygota</taxon>
        <taxon>Coleoptera</taxon>
        <taxon>Polyphaga</taxon>
        <taxon>Cucujiformia</taxon>
        <taxon>Curculionidae</taxon>
        <taxon>Dryophthorinae</taxon>
        <taxon>Rhynchophorus</taxon>
    </lineage>
</organism>
<evidence type="ECO:0000313" key="2">
    <source>
        <dbReference type="EMBL" id="KAF7285555.1"/>
    </source>
</evidence>
<evidence type="ECO:0000313" key="3">
    <source>
        <dbReference type="Proteomes" id="UP000625711"/>
    </source>
</evidence>
<comment type="caution">
    <text evidence="2">The sequence shown here is derived from an EMBL/GenBank/DDBJ whole genome shotgun (WGS) entry which is preliminary data.</text>
</comment>
<dbReference type="Proteomes" id="UP000625711">
    <property type="component" value="Unassembled WGS sequence"/>
</dbReference>